<protein>
    <submittedName>
        <fullName evidence="2">Uncharacterized protein</fullName>
    </submittedName>
</protein>
<sequence>MYTLYEAARAGFDPMLVACGLLITSIAIVLAISMAGARPQRTALQVQEAPPTAAVSILTTMVSRYPRYEWSIMHREGVDAVVFQFNGTTVVNPMPDADQSQRLDKGYGLRLWDAYSLAMFNARFLCAGTVDAPVFL</sequence>
<name>A0ABU6J9U3_9BURK</name>
<evidence type="ECO:0000313" key="2">
    <source>
        <dbReference type="EMBL" id="MEC4720421.1"/>
    </source>
</evidence>
<accession>A0ABU6J9U3</accession>
<keyword evidence="3" id="KW-1185">Reference proteome</keyword>
<organism evidence="2 3">
    <name type="scientific">Noviherbaspirillum album</name>
    <dbReference type="NCBI Taxonomy" id="3080276"/>
    <lineage>
        <taxon>Bacteria</taxon>
        <taxon>Pseudomonadati</taxon>
        <taxon>Pseudomonadota</taxon>
        <taxon>Betaproteobacteria</taxon>
        <taxon>Burkholderiales</taxon>
        <taxon>Oxalobacteraceae</taxon>
        <taxon>Noviherbaspirillum</taxon>
    </lineage>
</organism>
<feature type="transmembrane region" description="Helical" evidence="1">
    <location>
        <begin position="15"/>
        <end position="37"/>
    </location>
</feature>
<dbReference type="RefSeq" id="WP_326507140.1">
    <property type="nucleotide sequence ID" value="NZ_JAWIIV010000011.1"/>
</dbReference>
<keyword evidence="1" id="KW-0472">Membrane</keyword>
<keyword evidence="1" id="KW-0812">Transmembrane</keyword>
<gene>
    <name evidence="2" type="ORF">RY831_14760</name>
</gene>
<evidence type="ECO:0000256" key="1">
    <source>
        <dbReference type="SAM" id="Phobius"/>
    </source>
</evidence>
<keyword evidence="1" id="KW-1133">Transmembrane helix</keyword>
<dbReference type="Proteomes" id="UP001352263">
    <property type="component" value="Unassembled WGS sequence"/>
</dbReference>
<evidence type="ECO:0000313" key="3">
    <source>
        <dbReference type="Proteomes" id="UP001352263"/>
    </source>
</evidence>
<proteinExistence type="predicted"/>
<dbReference type="EMBL" id="JAWIIV010000011">
    <property type="protein sequence ID" value="MEC4720421.1"/>
    <property type="molecule type" value="Genomic_DNA"/>
</dbReference>
<comment type="caution">
    <text evidence="2">The sequence shown here is derived from an EMBL/GenBank/DDBJ whole genome shotgun (WGS) entry which is preliminary data.</text>
</comment>
<reference evidence="2 3" key="1">
    <citation type="submission" date="2023-10" db="EMBL/GenBank/DDBJ databases">
        <title>Noviherbaspirillum sp. CPCC 100848 genome assembly.</title>
        <authorList>
            <person name="Li X.Y."/>
            <person name="Fang X.M."/>
        </authorList>
    </citation>
    <scope>NUCLEOTIDE SEQUENCE [LARGE SCALE GENOMIC DNA]</scope>
    <source>
        <strain evidence="2 3">CPCC 100848</strain>
    </source>
</reference>